<comment type="caution">
    <text evidence="1">The sequence shown here is derived from an EMBL/GenBank/DDBJ whole genome shotgun (WGS) entry which is preliminary data.</text>
</comment>
<evidence type="ECO:0000313" key="1">
    <source>
        <dbReference type="EMBL" id="KAF9455393.1"/>
    </source>
</evidence>
<dbReference type="AlphaFoldDB" id="A0A9P6CBU3"/>
<evidence type="ECO:0000313" key="2">
    <source>
        <dbReference type="Proteomes" id="UP000807353"/>
    </source>
</evidence>
<reference evidence="1" key="1">
    <citation type="submission" date="2020-11" db="EMBL/GenBank/DDBJ databases">
        <authorList>
            <consortium name="DOE Joint Genome Institute"/>
            <person name="Ahrendt S."/>
            <person name="Riley R."/>
            <person name="Andreopoulos W."/>
            <person name="Labutti K."/>
            <person name="Pangilinan J."/>
            <person name="Ruiz-Duenas F.J."/>
            <person name="Barrasa J.M."/>
            <person name="Sanchez-Garcia M."/>
            <person name="Camarero S."/>
            <person name="Miyauchi S."/>
            <person name="Serrano A."/>
            <person name="Linde D."/>
            <person name="Babiker R."/>
            <person name="Drula E."/>
            <person name="Ayuso-Fernandez I."/>
            <person name="Pacheco R."/>
            <person name="Padilla G."/>
            <person name="Ferreira P."/>
            <person name="Barriuso J."/>
            <person name="Kellner H."/>
            <person name="Castanera R."/>
            <person name="Alfaro M."/>
            <person name="Ramirez L."/>
            <person name="Pisabarro A.G."/>
            <person name="Kuo A."/>
            <person name="Tritt A."/>
            <person name="Lipzen A."/>
            <person name="He G."/>
            <person name="Yan M."/>
            <person name="Ng V."/>
            <person name="Cullen D."/>
            <person name="Martin F."/>
            <person name="Rosso M.-N."/>
            <person name="Henrissat B."/>
            <person name="Hibbett D."/>
            <person name="Martinez A.T."/>
            <person name="Grigoriev I.V."/>
        </authorList>
    </citation>
    <scope>NUCLEOTIDE SEQUENCE</scope>
    <source>
        <strain evidence="1">CBS 247.69</strain>
    </source>
</reference>
<sequence>ESETNSKFWFQMNKNKAPCDTIAALKKPGSNPPELIRKSSDMAEIARDYHAQLQKEGTLEGIDLEGESNDVLCHLKPEVKTEHKNLLAARITEDEVSKAMKELPSGKSPGMDGITHELWTLLAERYKNSLDQHGKLNIARALTQVFNDIEEFGVVKNTDFSKGW</sequence>
<feature type="non-terminal residue" evidence="1">
    <location>
        <position position="1"/>
    </location>
</feature>
<keyword evidence="2" id="KW-1185">Reference proteome</keyword>
<dbReference type="OrthoDB" id="3067660at2759"/>
<gene>
    <name evidence="1" type="ORF">BDZ94DRAFT_1142667</name>
</gene>
<organism evidence="1 2">
    <name type="scientific">Collybia nuda</name>
    <dbReference type="NCBI Taxonomy" id="64659"/>
    <lineage>
        <taxon>Eukaryota</taxon>
        <taxon>Fungi</taxon>
        <taxon>Dikarya</taxon>
        <taxon>Basidiomycota</taxon>
        <taxon>Agaricomycotina</taxon>
        <taxon>Agaricomycetes</taxon>
        <taxon>Agaricomycetidae</taxon>
        <taxon>Agaricales</taxon>
        <taxon>Tricholomatineae</taxon>
        <taxon>Clitocybaceae</taxon>
        <taxon>Collybia</taxon>
    </lineage>
</organism>
<dbReference type="EMBL" id="MU150708">
    <property type="protein sequence ID" value="KAF9455393.1"/>
    <property type="molecule type" value="Genomic_DNA"/>
</dbReference>
<proteinExistence type="predicted"/>
<protein>
    <submittedName>
        <fullName evidence="1">Uncharacterized protein</fullName>
    </submittedName>
</protein>
<name>A0A9P6CBU3_9AGAR</name>
<feature type="non-terminal residue" evidence="1">
    <location>
        <position position="164"/>
    </location>
</feature>
<dbReference type="Proteomes" id="UP000807353">
    <property type="component" value="Unassembled WGS sequence"/>
</dbReference>
<accession>A0A9P6CBU3</accession>